<feature type="transmembrane region" description="Helical" evidence="1">
    <location>
        <begin position="150"/>
        <end position="177"/>
    </location>
</feature>
<sequence length="452" mass="52075">MRRIRSRKLLFAIVLLAFILRFFLLLKNPEFNYDELVVYKNSRLPVTQLLAGNYYQFAFHPPFYYLLVKLWSVLGTSELWLRLPSFLLSLSAVVAAYKFSPQLSLILAFSAFHISWASQLRVYSWMQFISLLFTYVFLKFRTRKSYPYLLALLGLVAFSVDYSFIWLLLSLGLYLFAVPFPGKKKVIKPLATMFFLILPVVFLYAYKIVIFARTSYAEQSLWIDKPDFSRLLSTLSEFLSGRNFETAVLLPPAVFLLLLGLYLKESVQTPAFFMFSVPLLASFAVSQFLPIFETRNLYISALGAYWLLSCLIIKAKKWQFLLLLILFAANFVSYLEAAATPKEMSWSHYVAYLNRLHGENMEIAFYPAAYYEGLSYYGEKYGLKNNFSEISYPKNTDFAAFGRVLADAGMSDCFLIKNTPDDMVRTVSGFLGNYEKADFGELSSFCRKQVAL</sequence>
<evidence type="ECO:0008006" key="4">
    <source>
        <dbReference type="Google" id="ProtNLM"/>
    </source>
</evidence>
<evidence type="ECO:0000256" key="1">
    <source>
        <dbReference type="SAM" id="Phobius"/>
    </source>
</evidence>
<protein>
    <recommendedName>
        <fullName evidence="4">Glycosyltransferase RgtA/B/C/D-like domain-containing protein</fullName>
    </recommendedName>
</protein>
<feature type="transmembrane region" description="Helical" evidence="1">
    <location>
        <begin position="296"/>
        <end position="314"/>
    </location>
</feature>
<evidence type="ECO:0000313" key="3">
    <source>
        <dbReference type="Proteomes" id="UP000034894"/>
    </source>
</evidence>
<dbReference type="AlphaFoldDB" id="A0A0G1DLA7"/>
<feature type="transmembrane region" description="Helical" evidence="1">
    <location>
        <begin position="269"/>
        <end position="289"/>
    </location>
</feature>
<reference evidence="2 3" key="1">
    <citation type="journal article" date="2015" name="Nature">
        <title>rRNA introns, odd ribosomes, and small enigmatic genomes across a large radiation of phyla.</title>
        <authorList>
            <person name="Brown C.T."/>
            <person name="Hug L.A."/>
            <person name="Thomas B.C."/>
            <person name="Sharon I."/>
            <person name="Castelle C.J."/>
            <person name="Singh A."/>
            <person name="Wilkins M.J."/>
            <person name="Williams K.H."/>
            <person name="Banfield J.F."/>
        </authorList>
    </citation>
    <scope>NUCLEOTIDE SEQUENCE [LARGE SCALE GENOMIC DNA]</scope>
</reference>
<feature type="transmembrane region" description="Helical" evidence="1">
    <location>
        <begin position="79"/>
        <end position="100"/>
    </location>
</feature>
<dbReference type="Proteomes" id="UP000034894">
    <property type="component" value="Unassembled WGS sequence"/>
</dbReference>
<dbReference type="STRING" id="1618443.UV73_C0002G0163"/>
<accession>A0A0G1DLA7</accession>
<proteinExistence type="predicted"/>
<comment type="caution">
    <text evidence="2">The sequence shown here is derived from an EMBL/GenBank/DDBJ whole genome shotgun (WGS) entry which is preliminary data.</text>
</comment>
<keyword evidence="1" id="KW-0812">Transmembrane</keyword>
<feature type="transmembrane region" description="Helical" evidence="1">
    <location>
        <begin position="244"/>
        <end position="263"/>
    </location>
</feature>
<feature type="transmembrane region" description="Helical" evidence="1">
    <location>
        <begin position="320"/>
        <end position="339"/>
    </location>
</feature>
<dbReference type="EMBL" id="LCFP01000002">
    <property type="protein sequence ID" value="KKS98449.1"/>
    <property type="molecule type" value="Genomic_DNA"/>
</dbReference>
<keyword evidence="1" id="KW-1133">Transmembrane helix</keyword>
<organism evidence="2 3">
    <name type="scientific">Candidatus Gottesmanbacteria bacterium GW2011_GWA2_43_14</name>
    <dbReference type="NCBI Taxonomy" id="1618443"/>
    <lineage>
        <taxon>Bacteria</taxon>
        <taxon>Candidatus Gottesmaniibacteriota</taxon>
    </lineage>
</organism>
<feature type="transmembrane region" description="Helical" evidence="1">
    <location>
        <begin position="189"/>
        <end position="206"/>
    </location>
</feature>
<feature type="transmembrane region" description="Helical" evidence="1">
    <location>
        <begin position="120"/>
        <end position="138"/>
    </location>
</feature>
<name>A0A0G1DLA7_9BACT</name>
<evidence type="ECO:0000313" key="2">
    <source>
        <dbReference type="EMBL" id="KKS98449.1"/>
    </source>
</evidence>
<keyword evidence="1" id="KW-0472">Membrane</keyword>
<gene>
    <name evidence="2" type="ORF">UV73_C0002G0163</name>
</gene>